<organism evidence="6 7">
    <name type="scientific">Albimonas donghaensis</name>
    <dbReference type="NCBI Taxonomy" id="356660"/>
    <lineage>
        <taxon>Bacteria</taxon>
        <taxon>Pseudomonadati</taxon>
        <taxon>Pseudomonadota</taxon>
        <taxon>Alphaproteobacteria</taxon>
        <taxon>Rhodobacterales</taxon>
        <taxon>Paracoccaceae</taxon>
        <taxon>Albimonas</taxon>
    </lineage>
</organism>
<dbReference type="AlphaFoldDB" id="A0A1H3DIA3"/>
<dbReference type="STRING" id="356660.SAMN05444336_1082"/>
<dbReference type="EMBL" id="FNMZ01000008">
    <property type="protein sequence ID" value="SDX65394.1"/>
    <property type="molecule type" value="Genomic_DNA"/>
</dbReference>
<proteinExistence type="inferred from homology"/>
<dbReference type="GO" id="GO:0016846">
    <property type="term" value="F:carbon-sulfur lyase activity"/>
    <property type="evidence" value="ECO:0007669"/>
    <property type="project" value="InterPro"/>
</dbReference>
<accession>A0A1H3DIA3</accession>
<evidence type="ECO:0000259" key="5">
    <source>
        <dbReference type="PROSITE" id="PS51891"/>
    </source>
</evidence>
<dbReference type="RefSeq" id="WP_092684040.1">
    <property type="nucleotide sequence ID" value="NZ_FNMZ01000008.1"/>
</dbReference>
<keyword evidence="2" id="KW-0479">Metal-binding</keyword>
<evidence type="ECO:0000256" key="1">
    <source>
        <dbReference type="ARBA" id="ARBA00005495"/>
    </source>
</evidence>
<evidence type="ECO:0000313" key="6">
    <source>
        <dbReference type="EMBL" id="SDX65394.1"/>
    </source>
</evidence>
<dbReference type="PANTHER" id="PTHR33337:SF40">
    <property type="entry name" value="CENP-V_GFA DOMAIN-CONTAINING PROTEIN-RELATED"/>
    <property type="match status" value="1"/>
</dbReference>
<name>A0A1H3DIA3_9RHOB</name>
<dbReference type="InterPro" id="IPR006913">
    <property type="entry name" value="CENP-V/GFA"/>
</dbReference>
<keyword evidence="4" id="KW-0456">Lyase</keyword>
<keyword evidence="3" id="KW-0862">Zinc</keyword>
<dbReference type="Proteomes" id="UP000199118">
    <property type="component" value="Unassembled WGS sequence"/>
</dbReference>
<evidence type="ECO:0000256" key="2">
    <source>
        <dbReference type="ARBA" id="ARBA00022723"/>
    </source>
</evidence>
<dbReference type="SUPFAM" id="SSF51316">
    <property type="entry name" value="Mss4-like"/>
    <property type="match status" value="1"/>
</dbReference>
<dbReference type="Pfam" id="PF04828">
    <property type="entry name" value="GFA"/>
    <property type="match status" value="1"/>
</dbReference>
<dbReference type="PANTHER" id="PTHR33337">
    <property type="entry name" value="GFA DOMAIN-CONTAINING PROTEIN"/>
    <property type="match status" value="1"/>
</dbReference>
<dbReference type="InterPro" id="IPR011057">
    <property type="entry name" value="Mss4-like_sf"/>
</dbReference>
<evidence type="ECO:0000256" key="3">
    <source>
        <dbReference type="ARBA" id="ARBA00022833"/>
    </source>
</evidence>
<dbReference type="GO" id="GO:0046872">
    <property type="term" value="F:metal ion binding"/>
    <property type="evidence" value="ECO:0007669"/>
    <property type="project" value="UniProtKB-KW"/>
</dbReference>
<dbReference type="PROSITE" id="PS51891">
    <property type="entry name" value="CENP_V_GFA"/>
    <property type="match status" value="1"/>
</dbReference>
<feature type="domain" description="CENP-V/GFA" evidence="5">
    <location>
        <begin position="3"/>
        <end position="121"/>
    </location>
</feature>
<evidence type="ECO:0000313" key="7">
    <source>
        <dbReference type="Proteomes" id="UP000199118"/>
    </source>
</evidence>
<sequence>MTIQGGCYCGATRYEAAGDPVMKAQCHCRECQYISGGGPNYFMMMPEDGFSWTQGTPATFTRTDIEGARTREYCPTCGTHMTTRLPGRPLVVVKVGTLDDPAGAYGGPDLAIFTCDSQPFHQAPEGKPSFDKLPPR</sequence>
<gene>
    <name evidence="6" type="ORF">SAMN05444336_1082</name>
</gene>
<protein>
    <submittedName>
        <fullName evidence="6">Uncharacterized conserved protein</fullName>
    </submittedName>
</protein>
<comment type="similarity">
    <text evidence="1">Belongs to the Gfa family.</text>
</comment>
<reference evidence="6 7" key="1">
    <citation type="submission" date="2016-10" db="EMBL/GenBank/DDBJ databases">
        <authorList>
            <person name="de Groot N.N."/>
        </authorList>
    </citation>
    <scope>NUCLEOTIDE SEQUENCE [LARGE SCALE GENOMIC DNA]</scope>
    <source>
        <strain evidence="6 7">DSM 17890</strain>
    </source>
</reference>
<dbReference type="OrthoDB" id="9807246at2"/>
<dbReference type="Gene3D" id="3.90.1590.10">
    <property type="entry name" value="glutathione-dependent formaldehyde- activating enzyme (gfa)"/>
    <property type="match status" value="1"/>
</dbReference>
<keyword evidence="7" id="KW-1185">Reference proteome</keyword>
<evidence type="ECO:0000256" key="4">
    <source>
        <dbReference type="ARBA" id="ARBA00023239"/>
    </source>
</evidence>